<accession>A0A518EZK0</accession>
<dbReference type="NCBIfam" id="TIGR03087">
    <property type="entry name" value="stp1"/>
    <property type="match status" value="1"/>
</dbReference>
<proteinExistence type="predicted"/>
<reference evidence="1 2" key="1">
    <citation type="submission" date="2019-02" db="EMBL/GenBank/DDBJ databases">
        <title>Deep-cultivation of Planctomycetes and their phenomic and genomic characterization uncovers novel biology.</title>
        <authorList>
            <person name="Wiegand S."/>
            <person name="Jogler M."/>
            <person name="Boedeker C."/>
            <person name="Pinto D."/>
            <person name="Vollmers J."/>
            <person name="Rivas-Marin E."/>
            <person name="Kohn T."/>
            <person name="Peeters S.H."/>
            <person name="Heuer A."/>
            <person name="Rast P."/>
            <person name="Oberbeckmann S."/>
            <person name="Bunk B."/>
            <person name="Jeske O."/>
            <person name="Meyerdierks A."/>
            <person name="Storesund J.E."/>
            <person name="Kallscheuer N."/>
            <person name="Luecker S."/>
            <person name="Lage O.M."/>
            <person name="Pohl T."/>
            <person name="Merkel B.J."/>
            <person name="Hornburger P."/>
            <person name="Mueller R.-W."/>
            <person name="Bruemmer F."/>
            <person name="Labrenz M."/>
            <person name="Spormann A.M."/>
            <person name="Op den Camp H."/>
            <person name="Overmann J."/>
            <person name="Amann R."/>
            <person name="Jetten M.S.M."/>
            <person name="Mascher T."/>
            <person name="Medema M.H."/>
            <person name="Devos D.P."/>
            <person name="Kaster A.-K."/>
            <person name="Ovreas L."/>
            <person name="Rohde M."/>
            <person name="Galperin M.Y."/>
            <person name="Jogler C."/>
        </authorList>
    </citation>
    <scope>NUCLEOTIDE SEQUENCE [LARGE SCALE GENOMIC DNA]</scope>
    <source>
        <strain evidence="1 2">Poly30</strain>
    </source>
</reference>
<dbReference type="AlphaFoldDB" id="A0A518EZK0"/>
<organism evidence="1 2">
    <name type="scientific">Saltatorellus ferox</name>
    <dbReference type="NCBI Taxonomy" id="2528018"/>
    <lineage>
        <taxon>Bacteria</taxon>
        <taxon>Pseudomonadati</taxon>
        <taxon>Planctomycetota</taxon>
        <taxon>Planctomycetia</taxon>
        <taxon>Planctomycetia incertae sedis</taxon>
        <taxon>Saltatorellus</taxon>
    </lineage>
</organism>
<keyword evidence="1" id="KW-0328">Glycosyltransferase</keyword>
<dbReference type="Proteomes" id="UP000320390">
    <property type="component" value="Chromosome"/>
</dbReference>
<dbReference type="CDD" id="cd03801">
    <property type="entry name" value="GT4_PimA-like"/>
    <property type="match status" value="1"/>
</dbReference>
<dbReference type="SUPFAM" id="SSF53756">
    <property type="entry name" value="UDP-Glycosyltransferase/glycogen phosphorylase"/>
    <property type="match status" value="1"/>
</dbReference>
<dbReference type="EMBL" id="CP036434">
    <property type="protein sequence ID" value="QDV09499.1"/>
    <property type="molecule type" value="Genomic_DNA"/>
</dbReference>
<gene>
    <name evidence="1" type="primary">pimB_6</name>
    <name evidence="1" type="ORF">Poly30_50570</name>
</gene>
<sequence>MPATVPGSPVLTLRVNILFLAQRVPYPPNRGDKISTWRICERFSREHDLTIVAFAHDQADLDAARVLNEEKGIRTIAIPHNERSQKIRSLPLLLTNKPLTLGVFSSKELERQVNELLPKMDLGYAFSSSMGAFLTGKGVPWVMHFAELDSDKWRQYADKHRFPMSVVYRREWKTLRAFESKISHETITNVFCTPLEEDIFQKEIPGCPSTVMRNGVALDHYQPSPDAAEDGHLVFIGVMDYFPNVDGCVWFANEIFPLIRREVPHARFTIVGSKPTAEVLALGSRDAIEVTGFVDDPREYLKKAAVSVAPLRVARGIQNKVLEALAMGLPTVGTTSATQGVEGTPGQDFLVADTAEAFAARVVELLKDPARARALGDRGREFVEGTYDWETCLRPLDDMIDRVRTLKKPVG</sequence>
<keyword evidence="2" id="KW-1185">Reference proteome</keyword>
<dbReference type="PANTHER" id="PTHR12526:SF600">
    <property type="entry name" value="GLYCOSYL TRANSFERASE GROUP 1"/>
    <property type="match status" value="1"/>
</dbReference>
<dbReference type="GO" id="GO:0016757">
    <property type="term" value="F:glycosyltransferase activity"/>
    <property type="evidence" value="ECO:0007669"/>
    <property type="project" value="UniProtKB-KW"/>
</dbReference>
<evidence type="ECO:0000313" key="1">
    <source>
        <dbReference type="EMBL" id="QDV09499.1"/>
    </source>
</evidence>
<dbReference type="PANTHER" id="PTHR12526">
    <property type="entry name" value="GLYCOSYLTRANSFERASE"/>
    <property type="match status" value="1"/>
</dbReference>
<protein>
    <submittedName>
        <fullName evidence="1">GDP-mannose-dependent alpha-(1-6)-phosphatidylinositol monomannoside mannosyltransferase</fullName>
    </submittedName>
</protein>
<dbReference type="Gene3D" id="3.40.50.2000">
    <property type="entry name" value="Glycogen Phosphorylase B"/>
    <property type="match status" value="2"/>
</dbReference>
<dbReference type="InterPro" id="IPR017521">
    <property type="entry name" value="Sugar_tfrase_PEP-CTERM_Stp1"/>
</dbReference>
<dbReference type="Pfam" id="PF13692">
    <property type="entry name" value="Glyco_trans_1_4"/>
    <property type="match status" value="1"/>
</dbReference>
<name>A0A518EZK0_9BACT</name>
<evidence type="ECO:0000313" key="2">
    <source>
        <dbReference type="Proteomes" id="UP000320390"/>
    </source>
</evidence>
<keyword evidence="1" id="KW-0808">Transferase</keyword>